<dbReference type="Gene3D" id="3.30.565.10">
    <property type="entry name" value="Histidine kinase-like ATPase, C-terminal domain"/>
    <property type="match status" value="1"/>
</dbReference>
<dbReference type="SUPFAM" id="SSF55874">
    <property type="entry name" value="ATPase domain of HSP90 chaperone/DNA topoisomerase II/histidine kinase"/>
    <property type="match status" value="1"/>
</dbReference>
<dbReference type="Gene3D" id="1.10.287.130">
    <property type="match status" value="1"/>
</dbReference>
<comment type="catalytic activity">
    <reaction evidence="1">
        <text>ATP + protein L-histidine = ADP + protein N-phospho-L-histidine.</text>
        <dbReference type="EC" id="2.7.13.3"/>
    </reaction>
</comment>
<keyword evidence="8" id="KW-0067">ATP-binding</keyword>
<dbReference type="CDD" id="cd00075">
    <property type="entry name" value="HATPase"/>
    <property type="match status" value="1"/>
</dbReference>
<feature type="domain" description="Histidine kinase" evidence="11">
    <location>
        <begin position="88"/>
        <end position="283"/>
    </location>
</feature>
<keyword evidence="9" id="KW-0902">Two-component regulatory system</keyword>
<dbReference type="InterPro" id="IPR050351">
    <property type="entry name" value="BphY/WalK/GraS-like"/>
</dbReference>
<name>A0ABN8GH37_9BACL</name>
<dbReference type="SMART" id="SM00388">
    <property type="entry name" value="HisKA"/>
    <property type="match status" value="1"/>
</dbReference>
<evidence type="ECO:0000256" key="1">
    <source>
        <dbReference type="ARBA" id="ARBA00000085"/>
    </source>
</evidence>
<dbReference type="PANTHER" id="PTHR45453">
    <property type="entry name" value="PHOSPHATE REGULON SENSOR PROTEIN PHOR"/>
    <property type="match status" value="1"/>
</dbReference>
<dbReference type="InterPro" id="IPR003594">
    <property type="entry name" value="HATPase_dom"/>
</dbReference>
<evidence type="ECO:0000256" key="8">
    <source>
        <dbReference type="ARBA" id="ARBA00022840"/>
    </source>
</evidence>
<dbReference type="PROSITE" id="PS50109">
    <property type="entry name" value="HIS_KIN"/>
    <property type="match status" value="1"/>
</dbReference>
<evidence type="ECO:0000259" key="11">
    <source>
        <dbReference type="PROSITE" id="PS50109"/>
    </source>
</evidence>
<keyword evidence="10" id="KW-0812">Transmembrane</keyword>
<keyword evidence="13" id="KW-1185">Reference proteome</keyword>
<dbReference type="GO" id="GO:0004673">
    <property type="term" value="F:protein histidine kinase activity"/>
    <property type="evidence" value="ECO:0007669"/>
    <property type="project" value="UniProtKB-EC"/>
</dbReference>
<dbReference type="Proteomes" id="UP000838686">
    <property type="component" value="Unassembled WGS sequence"/>
</dbReference>
<sequence length="300" mass="34133">MIYIVILSVIAVVFLLTRLLLIRREMRRITAQLKQYNDHKTEKKIHLTFYEKGLESLAAEINRHSELLVQANAGRRRTEDELKQAVAGMSHDIRTPLTSIFGYIQLLESDRVTEAEKLEYVAIIKSRTKRLQVLLNDFFELSVIESVDYAMKLERLKLNITVTEVLVNYYDLFSERNIEPVISIPEEDIVLIADDSAVKRVVENLIINAINHSSGPISITLSRLPSGGSLTISNEANHLKSEHVELMFNRFYTADLTRTGNRGTGLGLSIARSLMHRMNGKLTASLQDGHLHMTCQWTDT</sequence>
<evidence type="ECO:0000256" key="2">
    <source>
        <dbReference type="ARBA" id="ARBA00004370"/>
    </source>
</evidence>
<keyword evidence="10" id="KW-1133">Transmembrane helix</keyword>
<reference evidence="12" key="1">
    <citation type="submission" date="2022-01" db="EMBL/GenBank/DDBJ databases">
        <authorList>
            <person name="Criscuolo A."/>
        </authorList>
    </citation>
    <scope>NUCLEOTIDE SEQUENCE</scope>
    <source>
        <strain evidence="12">CIP111893</strain>
    </source>
</reference>
<evidence type="ECO:0000256" key="6">
    <source>
        <dbReference type="ARBA" id="ARBA00022741"/>
    </source>
</evidence>
<evidence type="ECO:0000256" key="9">
    <source>
        <dbReference type="ARBA" id="ARBA00023012"/>
    </source>
</evidence>
<comment type="subcellular location">
    <subcellularLocation>
        <location evidence="2">Membrane</location>
    </subcellularLocation>
</comment>
<dbReference type="SMART" id="SM00387">
    <property type="entry name" value="HATPase_c"/>
    <property type="match status" value="1"/>
</dbReference>
<dbReference type="CDD" id="cd00082">
    <property type="entry name" value="HisKA"/>
    <property type="match status" value="1"/>
</dbReference>
<dbReference type="PANTHER" id="PTHR45453:SF1">
    <property type="entry name" value="PHOSPHATE REGULON SENSOR PROTEIN PHOR"/>
    <property type="match status" value="1"/>
</dbReference>
<evidence type="ECO:0000313" key="12">
    <source>
        <dbReference type="EMBL" id="CAH1209146.1"/>
    </source>
</evidence>
<dbReference type="InterPro" id="IPR036890">
    <property type="entry name" value="HATPase_C_sf"/>
</dbReference>
<evidence type="ECO:0000256" key="10">
    <source>
        <dbReference type="SAM" id="Phobius"/>
    </source>
</evidence>
<comment type="caution">
    <text evidence="12">The sequence shown here is derived from an EMBL/GenBank/DDBJ whole genome shotgun (WGS) entry which is preliminary data.</text>
</comment>
<evidence type="ECO:0000256" key="5">
    <source>
        <dbReference type="ARBA" id="ARBA00022679"/>
    </source>
</evidence>
<organism evidence="12 13">
    <name type="scientific">Paenibacillus plantiphilus</name>
    <dbReference type="NCBI Taxonomy" id="2905650"/>
    <lineage>
        <taxon>Bacteria</taxon>
        <taxon>Bacillati</taxon>
        <taxon>Bacillota</taxon>
        <taxon>Bacilli</taxon>
        <taxon>Bacillales</taxon>
        <taxon>Paenibacillaceae</taxon>
        <taxon>Paenibacillus</taxon>
    </lineage>
</organism>
<feature type="transmembrane region" description="Helical" evidence="10">
    <location>
        <begin position="6"/>
        <end position="22"/>
    </location>
</feature>
<dbReference type="EC" id="2.7.13.3" evidence="3"/>
<dbReference type="Pfam" id="PF00512">
    <property type="entry name" value="HisKA"/>
    <property type="match status" value="1"/>
</dbReference>
<proteinExistence type="predicted"/>
<keyword evidence="4" id="KW-0597">Phosphoprotein</keyword>
<keyword evidence="10" id="KW-0472">Membrane</keyword>
<evidence type="ECO:0000256" key="4">
    <source>
        <dbReference type="ARBA" id="ARBA00022553"/>
    </source>
</evidence>
<gene>
    <name evidence="12" type="primary">rcsC_14</name>
    <name evidence="12" type="ORF">PAECIP111893_02992</name>
</gene>
<keyword evidence="7 12" id="KW-0418">Kinase</keyword>
<dbReference type="Pfam" id="PF02518">
    <property type="entry name" value="HATPase_c"/>
    <property type="match status" value="1"/>
</dbReference>
<dbReference type="SUPFAM" id="SSF47384">
    <property type="entry name" value="Homodimeric domain of signal transducing histidine kinase"/>
    <property type="match status" value="1"/>
</dbReference>
<keyword evidence="6" id="KW-0547">Nucleotide-binding</keyword>
<dbReference type="InterPro" id="IPR003661">
    <property type="entry name" value="HisK_dim/P_dom"/>
</dbReference>
<accession>A0ABN8GH37</accession>
<evidence type="ECO:0000256" key="3">
    <source>
        <dbReference type="ARBA" id="ARBA00012438"/>
    </source>
</evidence>
<protein>
    <recommendedName>
        <fullName evidence="3">histidine kinase</fullName>
        <ecNumber evidence="3">2.7.13.3</ecNumber>
    </recommendedName>
</protein>
<keyword evidence="5 12" id="KW-0808">Transferase</keyword>
<dbReference type="EMBL" id="CAKMMF010000015">
    <property type="protein sequence ID" value="CAH1209146.1"/>
    <property type="molecule type" value="Genomic_DNA"/>
</dbReference>
<evidence type="ECO:0000256" key="7">
    <source>
        <dbReference type="ARBA" id="ARBA00022777"/>
    </source>
</evidence>
<dbReference type="InterPro" id="IPR005467">
    <property type="entry name" value="His_kinase_dom"/>
</dbReference>
<evidence type="ECO:0000313" key="13">
    <source>
        <dbReference type="Proteomes" id="UP000838686"/>
    </source>
</evidence>
<dbReference type="InterPro" id="IPR036097">
    <property type="entry name" value="HisK_dim/P_sf"/>
</dbReference>
<dbReference type="RefSeq" id="WP_236343353.1">
    <property type="nucleotide sequence ID" value="NZ_CAKMMF010000015.1"/>
</dbReference>